<feature type="compositionally biased region" description="Basic and acidic residues" evidence="4">
    <location>
        <begin position="231"/>
        <end position="241"/>
    </location>
</feature>
<gene>
    <name evidence="5" type="ORF">B0I33_11254</name>
</gene>
<evidence type="ECO:0000256" key="1">
    <source>
        <dbReference type="ARBA" id="ARBA00006484"/>
    </source>
</evidence>
<dbReference type="Proteomes" id="UP000238362">
    <property type="component" value="Unassembled WGS sequence"/>
</dbReference>
<dbReference type="PRINTS" id="PR00080">
    <property type="entry name" value="SDRFAMILY"/>
</dbReference>
<comment type="similarity">
    <text evidence="1 3">Belongs to the short-chain dehydrogenases/reductases (SDR) family.</text>
</comment>
<accession>A0A2T0LM70</accession>
<dbReference type="PRINTS" id="PR00081">
    <property type="entry name" value="GDHRDH"/>
</dbReference>
<organism evidence="5 6">
    <name type="scientific">Prauserella shujinwangii</name>
    <dbReference type="NCBI Taxonomy" id="1453103"/>
    <lineage>
        <taxon>Bacteria</taxon>
        <taxon>Bacillati</taxon>
        <taxon>Actinomycetota</taxon>
        <taxon>Actinomycetes</taxon>
        <taxon>Pseudonocardiales</taxon>
        <taxon>Pseudonocardiaceae</taxon>
        <taxon>Prauserella</taxon>
    </lineage>
</organism>
<evidence type="ECO:0000256" key="4">
    <source>
        <dbReference type="SAM" id="MobiDB-lite"/>
    </source>
</evidence>
<dbReference type="EMBL" id="PVNH01000012">
    <property type="protein sequence ID" value="PRX44176.1"/>
    <property type="molecule type" value="Genomic_DNA"/>
</dbReference>
<dbReference type="AlphaFoldDB" id="A0A2T0LM70"/>
<evidence type="ECO:0000313" key="5">
    <source>
        <dbReference type="EMBL" id="PRX44176.1"/>
    </source>
</evidence>
<dbReference type="PANTHER" id="PTHR24320">
    <property type="entry name" value="RETINOL DEHYDROGENASE"/>
    <property type="match status" value="1"/>
</dbReference>
<proteinExistence type="inferred from homology"/>
<feature type="region of interest" description="Disordered" evidence="4">
    <location>
        <begin position="222"/>
        <end position="241"/>
    </location>
</feature>
<protein>
    <submittedName>
        <fullName evidence="5">Short-subunit dehydrogenase</fullName>
    </submittedName>
</protein>
<sequence>MVTGATSGLGRYVAGELAEAGATVLAHGRNADRLRAVRAGPGAQVLRADLADLRQVERLAEEIRQRHGPLDGLVNNAGVGSGPGGDGREVSADGIELRFAVNYLAGYHLTRKILPVLRAPARIVNVASAGQHDIDFSDPLLWHGYTGWRAYGQSKLAQVMFTIDLAEELDGSGVTVNAVHPATFMDTGMVREAGVRPASTVAEGGAAVLRLLTDPALEGTTGRFFTGTEESTPHRQAHDREARQRLRALSDELIADALG</sequence>
<dbReference type="InterPro" id="IPR036291">
    <property type="entry name" value="NAD(P)-bd_dom_sf"/>
</dbReference>
<name>A0A2T0LM70_9PSEU</name>
<comment type="caution">
    <text evidence="5">The sequence shown here is derived from an EMBL/GenBank/DDBJ whole genome shotgun (WGS) entry which is preliminary data.</text>
</comment>
<evidence type="ECO:0000313" key="6">
    <source>
        <dbReference type="Proteomes" id="UP000238362"/>
    </source>
</evidence>
<keyword evidence="6" id="KW-1185">Reference proteome</keyword>
<evidence type="ECO:0000256" key="2">
    <source>
        <dbReference type="ARBA" id="ARBA00023002"/>
    </source>
</evidence>
<evidence type="ECO:0000256" key="3">
    <source>
        <dbReference type="RuleBase" id="RU000363"/>
    </source>
</evidence>
<dbReference type="Gene3D" id="3.40.50.720">
    <property type="entry name" value="NAD(P)-binding Rossmann-like Domain"/>
    <property type="match status" value="1"/>
</dbReference>
<dbReference type="GO" id="GO:0016491">
    <property type="term" value="F:oxidoreductase activity"/>
    <property type="evidence" value="ECO:0007669"/>
    <property type="project" value="UniProtKB-KW"/>
</dbReference>
<keyword evidence="2" id="KW-0560">Oxidoreductase</keyword>
<dbReference type="InterPro" id="IPR002347">
    <property type="entry name" value="SDR_fam"/>
</dbReference>
<dbReference type="PANTHER" id="PTHR24320:SF148">
    <property type="entry name" value="NAD(P)-BINDING ROSSMANN-FOLD SUPERFAMILY PROTEIN"/>
    <property type="match status" value="1"/>
</dbReference>
<reference evidence="5 6" key="1">
    <citation type="submission" date="2018-03" db="EMBL/GenBank/DDBJ databases">
        <title>Genomic Encyclopedia of Type Strains, Phase III (KMG-III): the genomes of soil and plant-associated and newly described type strains.</title>
        <authorList>
            <person name="Whitman W."/>
        </authorList>
    </citation>
    <scope>NUCLEOTIDE SEQUENCE [LARGE SCALE GENOMIC DNA]</scope>
    <source>
        <strain evidence="5 6">CGMCC 4.7125</strain>
    </source>
</reference>
<dbReference type="Pfam" id="PF00106">
    <property type="entry name" value="adh_short"/>
    <property type="match status" value="1"/>
</dbReference>
<dbReference type="SUPFAM" id="SSF51735">
    <property type="entry name" value="NAD(P)-binding Rossmann-fold domains"/>
    <property type="match status" value="1"/>
</dbReference>